<evidence type="ECO:0000256" key="1">
    <source>
        <dbReference type="ARBA" id="ARBA00022679"/>
    </source>
</evidence>
<dbReference type="STRING" id="488533.SAMN04487960_102373"/>
<dbReference type="Proteomes" id="UP000199675">
    <property type="component" value="Unassembled WGS sequence"/>
</dbReference>
<dbReference type="NCBIfam" id="TIGR00740">
    <property type="entry name" value="carboxy-S-adenosyl-L-methionine synthase CmoA"/>
    <property type="match status" value="1"/>
</dbReference>
<keyword evidence="1 3" id="KW-0808">Transferase</keyword>
<dbReference type="InterPro" id="IPR041698">
    <property type="entry name" value="Methyltransf_25"/>
</dbReference>
<comment type="function">
    <text evidence="3">Catalyzes the conversion of S-adenosyl-L-methionine (SAM) to carboxy-S-adenosyl-L-methionine (Cx-SAM).</text>
</comment>
<dbReference type="GO" id="GO:0032259">
    <property type="term" value="P:methylation"/>
    <property type="evidence" value="ECO:0007669"/>
    <property type="project" value="UniProtKB-KW"/>
</dbReference>
<feature type="binding site" evidence="3 4">
    <location>
        <begin position="70"/>
        <end position="72"/>
    </location>
    <ligand>
        <name>S-adenosyl-L-methionine</name>
        <dbReference type="ChEBI" id="CHEBI:59789"/>
    </ligand>
</feature>
<evidence type="ECO:0000313" key="6">
    <source>
        <dbReference type="EMBL" id="SDW40480.1"/>
    </source>
</evidence>
<comment type="subunit">
    <text evidence="3">Homodimer.</text>
</comment>
<feature type="binding site" evidence="3 4">
    <location>
        <begin position="95"/>
        <end position="96"/>
    </location>
    <ligand>
        <name>S-adenosyl-L-methionine</name>
        <dbReference type="ChEBI" id="CHEBI:59789"/>
    </ligand>
</feature>
<dbReference type="GO" id="GO:0008168">
    <property type="term" value="F:methyltransferase activity"/>
    <property type="evidence" value="ECO:0007669"/>
    <property type="project" value="UniProtKB-KW"/>
</dbReference>
<dbReference type="EMBL" id="FNNE01000002">
    <property type="protein sequence ID" value="SDW40480.1"/>
    <property type="molecule type" value="Genomic_DNA"/>
</dbReference>
<dbReference type="SUPFAM" id="SSF53335">
    <property type="entry name" value="S-adenosyl-L-methionine-dependent methyltransferases"/>
    <property type="match status" value="1"/>
</dbReference>
<dbReference type="GO" id="GO:0016743">
    <property type="term" value="F:carboxyl- or carbamoyltransferase activity"/>
    <property type="evidence" value="ECO:0007669"/>
    <property type="project" value="UniProtKB-UniRule"/>
</dbReference>
<dbReference type="Gene3D" id="3.40.50.150">
    <property type="entry name" value="Vaccinia Virus protein VP39"/>
    <property type="match status" value="1"/>
</dbReference>
<comment type="catalytic activity">
    <reaction evidence="3">
        <text>prephenate + S-adenosyl-L-methionine = carboxy-S-adenosyl-L-methionine + 3-phenylpyruvate + H2O</text>
        <dbReference type="Rhea" id="RHEA:51692"/>
        <dbReference type="ChEBI" id="CHEBI:15377"/>
        <dbReference type="ChEBI" id="CHEBI:18005"/>
        <dbReference type="ChEBI" id="CHEBI:29934"/>
        <dbReference type="ChEBI" id="CHEBI:59789"/>
        <dbReference type="ChEBI" id="CHEBI:134278"/>
    </reaction>
</comment>
<dbReference type="Pfam" id="PF13649">
    <property type="entry name" value="Methyltransf_25"/>
    <property type="match status" value="1"/>
</dbReference>
<evidence type="ECO:0000256" key="4">
    <source>
        <dbReference type="PIRSR" id="PIRSR006325-1"/>
    </source>
</evidence>
<comment type="similarity">
    <text evidence="3">Belongs to the class I-like SAM-binding methyltransferase superfamily. Cx-SAM synthase family.</text>
</comment>
<keyword evidence="2 3" id="KW-0949">S-adenosyl-L-methionine</keyword>
<dbReference type="PIRSF" id="PIRSF006325">
    <property type="entry name" value="MeTrfase_bac"/>
    <property type="match status" value="1"/>
</dbReference>
<evidence type="ECO:0000259" key="5">
    <source>
        <dbReference type="Pfam" id="PF13649"/>
    </source>
</evidence>
<dbReference type="RefSeq" id="WP_091811722.1">
    <property type="nucleotide sequence ID" value="NZ_FNNE01000002.1"/>
</dbReference>
<dbReference type="CDD" id="cd02440">
    <property type="entry name" value="AdoMet_MTases"/>
    <property type="match status" value="1"/>
</dbReference>
<dbReference type="PANTHER" id="PTHR43861">
    <property type="entry name" value="TRANS-ACONITATE 2-METHYLTRANSFERASE-RELATED"/>
    <property type="match status" value="1"/>
</dbReference>
<organism evidence="6 7">
    <name type="scientific">Marinobacter mobilis</name>
    <dbReference type="NCBI Taxonomy" id="488533"/>
    <lineage>
        <taxon>Bacteria</taxon>
        <taxon>Pseudomonadati</taxon>
        <taxon>Pseudomonadota</taxon>
        <taxon>Gammaproteobacteria</taxon>
        <taxon>Pseudomonadales</taxon>
        <taxon>Marinobacteraceae</taxon>
        <taxon>Marinobacter</taxon>
    </lineage>
</organism>
<dbReference type="EC" id="2.1.3.-" evidence="3"/>
<dbReference type="HAMAP" id="MF_01589">
    <property type="entry name" value="Cx_SAM_synthase"/>
    <property type="match status" value="1"/>
</dbReference>
<dbReference type="AlphaFoldDB" id="A0A1H2T9H0"/>
<proteinExistence type="inferred from homology"/>
<feature type="binding site" evidence="3 4">
    <location>
        <position position="138"/>
    </location>
    <ligand>
        <name>S-adenosyl-L-methionine</name>
        <dbReference type="ChEBI" id="CHEBI:59789"/>
    </ligand>
</feature>
<dbReference type="OrthoDB" id="9779941at2"/>
<feature type="domain" description="Methyltransferase" evidence="5">
    <location>
        <begin position="68"/>
        <end position="164"/>
    </location>
</feature>
<reference evidence="6 7" key="1">
    <citation type="submission" date="2016-10" db="EMBL/GenBank/DDBJ databases">
        <authorList>
            <person name="de Groot N.N."/>
        </authorList>
    </citation>
    <scope>NUCLEOTIDE SEQUENCE [LARGE SCALE GENOMIC DNA]</scope>
    <source>
        <strain evidence="6 7">CGMCC 1.7059</strain>
    </source>
</reference>
<keyword evidence="6" id="KW-0489">Methyltransferase</keyword>
<gene>
    <name evidence="3" type="primary">cmoA</name>
    <name evidence="6" type="ORF">SAMN04487960_102373</name>
</gene>
<feature type="binding site" evidence="3 4">
    <location>
        <position position="45"/>
    </location>
    <ligand>
        <name>S-adenosyl-L-methionine</name>
        <dbReference type="ChEBI" id="CHEBI:59789"/>
    </ligand>
</feature>
<dbReference type="InterPro" id="IPR005271">
    <property type="entry name" value="CmoA"/>
</dbReference>
<evidence type="ECO:0000256" key="2">
    <source>
        <dbReference type="ARBA" id="ARBA00022691"/>
    </source>
</evidence>
<dbReference type="PANTHER" id="PTHR43861:SF2">
    <property type="entry name" value="CARBOXY-S-ADENOSYL-L-METHIONINE SYNTHASE"/>
    <property type="match status" value="1"/>
</dbReference>
<dbReference type="InterPro" id="IPR029063">
    <property type="entry name" value="SAM-dependent_MTases_sf"/>
</dbReference>
<name>A0A1H2T9H0_9GAMM</name>
<feature type="binding site" evidence="3">
    <location>
        <position position="205"/>
    </location>
    <ligand>
        <name>S-adenosyl-L-methionine</name>
        <dbReference type="ChEBI" id="CHEBI:59789"/>
    </ligand>
</feature>
<sequence length="254" mass="28971">MTDRKPGDSGTDRLFAHEQPHSDFRFDASVARVFPDMIRRSVPGYTTIIPMIEVITEQYVQPGSHCYDLGCSLGASTLAMRHGIHYNDVTLTGIDNSADMLERCEHYVALDDHSLPVTLRCEDIIESRFENASVTTLNFTLQFVAPEQRQGLLTRIAEATRPGGVLILSEKIRFESEQEQDTQTRLHHEFKRANGYSDLEISQKRAAIERVLLPETLQQHRERLLNAGFDQVILWYQCFNFVSLLAIKSTRNSQ</sequence>
<dbReference type="GO" id="GO:0002098">
    <property type="term" value="P:tRNA wobble uridine modification"/>
    <property type="evidence" value="ECO:0007669"/>
    <property type="project" value="InterPro"/>
</dbReference>
<keyword evidence="7" id="KW-1185">Reference proteome</keyword>
<dbReference type="GO" id="GO:1904047">
    <property type="term" value="F:S-adenosyl-L-methionine binding"/>
    <property type="evidence" value="ECO:0007669"/>
    <property type="project" value="UniProtKB-UniRule"/>
</dbReference>
<evidence type="ECO:0000313" key="7">
    <source>
        <dbReference type="Proteomes" id="UP000199675"/>
    </source>
</evidence>
<accession>A0A1H2T9H0</accession>
<protein>
    <recommendedName>
        <fullName evidence="3">Carboxy-S-adenosyl-L-methionine synthase</fullName>
        <shortName evidence="3">Cx-SAM synthase</shortName>
        <ecNumber evidence="3">2.1.3.-</ecNumber>
    </recommendedName>
</protein>
<evidence type="ECO:0000256" key="3">
    <source>
        <dbReference type="HAMAP-Rule" id="MF_01589"/>
    </source>
</evidence>
<feature type="binding site" evidence="3 4">
    <location>
        <begin position="123"/>
        <end position="124"/>
    </location>
    <ligand>
        <name>S-adenosyl-L-methionine</name>
        <dbReference type="ChEBI" id="CHEBI:59789"/>
    </ligand>
</feature>